<gene>
    <name evidence="1" type="ORF">LCGC14_1932560</name>
</gene>
<name>A0A0F9GAZ1_9ZZZZ</name>
<dbReference type="EMBL" id="LAZR01020778">
    <property type="protein sequence ID" value="KKL87651.1"/>
    <property type="molecule type" value="Genomic_DNA"/>
</dbReference>
<reference evidence="1" key="1">
    <citation type="journal article" date="2015" name="Nature">
        <title>Complex archaea that bridge the gap between prokaryotes and eukaryotes.</title>
        <authorList>
            <person name="Spang A."/>
            <person name="Saw J.H."/>
            <person name="Jorgensen S.L."/>
            <person name="Zaremba-Niedzwiedzka K."/>
            <person name="Martijn J."/>
            <person name="Lind A.E."/>
            <person name="van Eijk R."/>
            <person name="Schleper C."/>
            <person name="Guy L."/>
            <person name="Ettema T.J."/>
        </authorList>
    </citation>
    <scope>NUCLEOTIDE SEQUENCE</scope>
</reference>
<proteinExistence type="predicted"/>
<evidence type="ECO:0000313" key="1">
    <source>
        <dbReference type="EMBL" id="KKL87651.1"/>
    </source>
</evidence>
<organism evidence="1">
    <name type="scientific">marine sediment metagenome</name>
    <dbReference type="NCBI Taxonomy" id="412755"/>
    <lineage>
        <taxon>unclassified sequences</taxon>
        <taxon>metagenomes</taxon>
        <taxon>ecological metagenomes</taxon>
    </lineage>
</organism>
<sequence length="170" mass="18495">MSIPEKLAAIRGLLEREGCGDCDAQGYTLGAMNPETEEIQHLPCETCNGTGLNSAYAPLLAVVREECQGWPDHYPCNLKIPGSSECSDCDNTGYTTRSWEGALDGELEGALIKAVSRLLAKMRAGMHFMSEYYKWSAVDDCLTTLLLRRTDDTREAAADALLAALEERGG</sequence>
<dbReference type="AlphaFoldDB" id="A0A0F9GAZ1"/>
<protein>
    <submittedName>
        <fullName evidence="1">Uncharacterized protein</fullName>
    </submittedName>
</protein>
<accession>A0A0F9GAZ1</accession>
<comment type="caution">
    <text evidence="1">The sequence shown here is derived from an EMBL/GenBank/DDBJ whole genome shotgun (WGS) entry which is preliminary data.</text>
</comment>